<name>A0A3M0GCL0_9ACTN</name>
<dbReference type="Proteomes" id="UP000275256">
    <property type="component" value="Unassembled WGS sequence"/>
</dbReference>
<protein>
    <recommendedName>
        <fullName evidence="4">Integral membrane protein</fullName>
    </recommendedName>
</protein>
<proteinExistence type="predicted"/>
<dbReference type="EMBL" id="REFW01000003">
    <property type="protein sequence ID" value="RMB58859.1"/>
    <property type="molecule type" value="Genomic_DNA"/>
</dbReference>
<dbReference type="RefSeq" id="WP_121901978.1">
    <property type="nucleotide sequence ID" value="NZ_REFW01000003.1"/>
</dbReference>
<dbReference type="OrthoDB" id="9977848at2"/>
<dbReference type="AlphaFoldDB" id="A0A3M0GCL0"/>
<keyword evidence="1" id="KW-0812">Transmembrane</keyword>
<reference evidence="2 3" key="1">
    <citation type="submission" date="2018-10" db="EMBL/GenBank/DDBJ databases">
        <title>Tessaracoccus antarcticuss sp. nov., isolated from sediment.</title>
        <authorList>
            <person name="Zhou L.Y."/>
            <person name="Du Z.J."/>
        </authorList>
    </citation>
    <scope>NUCLEOTIDE SEQUENCE [LARGE SCALE GENOMIC DNA]</scope>
    <source>
        <strain evidence="2 3">JDX10</strain>
    </source>
</reference>
<comment type="caution">
    <text evidence="2">The sequence shown here is derived from an EMBL/GenBank/DDBJ whole genome shotgun (WGS) entry which is preliminary data.</text>
</comment>
<evidence type="ECO:0008006" key="4">
    <source>
        <dbReference type="Google" id="ProtNLM"/>
    </source>
</evidence>
<feature type="transmembrane region" description="Helical" evidence="1">
    <location>
        <begin position="70"/>
        <end position="92"/>
    </location>
</feature>
<keyword evidence="1" id="KW-1133">Transmembrane helix</keyword>
<sequence length="132" mass="13017">MRHLSHIFEPPSLGVAVTGAALSGVGIVGVGVGSIAAAHAAFSIGIGAVLIGYGLLVAFGAWLGARRNPFARGLIVAPALLHIATVASLMQSAETPQVVGLGAVLLLLVATVVAAVLPSTRLALARPAAGED</sequence>
<feature type="transmembrane region" description="Helical" evidence="1">
    <location>
        <begin position="98"/>
        <end position="117"/>
    </location>
</feature>
<keyword evidence="3" id="KW-1185">Reference proteome</keyword>
<keyword evidence="1" id="KW-0472">Membrane</keyword>
<feature type="transmembrane region" description="Helical" evidence="1">
    <location>
        <begin position="12"/>
        <end position="36"/>
    </location>
</feature>
<accession>A0A3M0GCL0</accession>
<gene>
    <name evidence="2" type="ORF">EAX62_12110</name>
</gene>
<evidence type="ECO:0000313" key="3">
    <source>
        <dbReference type="Proteomes" id="UP000275256"/>
    </source>
</evidence>
<evidence type="ECO:0000313" key="2">
    <source>
        <dbReference type="EMBL" id="RMB58859.1"/>
    </source>
</evidence>
<organism evidence="2 3">
    <name type="scientific">Tessaracoccus antarcticus</name>
    <dbReference type="NCBI Taxonomy" id="2479848"/>
    <lineage>
        <taxon>Bacteria</taxon>
        <taxon>Bacillati</taxon>
        <taxon>Actinomycetota</taxon>
        <taxon>Actinomycetes</taxon>
        <taxon>Propionibacteriales</taxon>
        <taxon>Propionibacteriaceae</taxon>
        <taxon>Tessaracoccus</taxon>
    </lineage>
</organism>
<evidence type="ECO:0000256" key="1">
    <source>
        <dbReference type="SAM" id="Phobius"/>
    </source>
</evidence>
<feature type="transmembrane region" description="Helical" evidence="1">
    <location>
        <begin position="42"/>
        <end position="63"/>
    </location>
</feature>